<comment type="caution">
    <text evidence="1">The sequence shown here is derived from an EMBL/GenBank/DDBJ whole genome shotgun (WGS) entry which is preliminary data.</text>
</comment>
<dbReference type="Proteomes" id="UP000828390">
    <property type="component" value="Unassembled WGS sequence"/>
</dbReference>
<keyword evidence="2" id="KW-1185">Reference proteome</keyword>
<dbReference type="InterPro" id="IPR036383">
    <property type="entry name" value="TSP1_rpt_sf"/>
</dbReference>
<proteinExistence type="predicted"/>
<dbReference type="AlphaFoldDB" id="A0A9D4MQJ2"/>
<evidence type="ECO:0000313" key="1">
    <source>
        <dbReference type="EMBL" id="KAH3879969.1"/>
    </source>
</evidence>
<evidence type="ECO:0000313" key="2">
    <source>
        <dbReference type="Proteomes" id="UP000828390"/>
    </source>
</evidence>
<dbReference type="PROSITE" id="PS50092">
    <property type="entry name" value="TSP1"/>
    <property type="match status" value="1"/>
</dbReference>
<dbReference type="Gene3D" id="2.20.100.10">
    <property type="entry name" value="Thrombospondin type-1 (TSP1) repeat"/>
    <property type="match status" value="1"/>
</dbReference>
<reference evidence="1" key="2">
    <citation type="submission" date="2020-11" db="EMBL/GenBank/DDBJ databases">
        <authorList>
            <person name="McCartney M.A."/>
            <person name="Auch B."/>
            <person name="Kono T."/>
            <person name="Mallez S."/>
            <person name="Becker A."/>
            <person name="Gohl D.M."/>
            <person name="Silverstein K.A.T."/>
            <person name="Koren S."/>
            <person name="Bechman K.B."/>
            <person name="Herman A."/>
            <person name="Abrahante J.E."/>
            <person name="Garbe J."/>
        </authorList>
    </citation>
    <scope>NUCLEOTIDE SEQUENCE</scope>
    <source>
        <strain evidence="1">Duluth1</strain>
        <tissue evidence="1">Whole animal</tissue>
    </source>
</reference>
<dbReference type="InterPro" id="IPR000884">
    <property type="entry name" value="TSP1_rpt"/>
</dbReference>
<name>A0A9D4MQJ2_DREPO</name>
<dbReference type="Pfam" id="PF00090">
    <property type="entry name" value="TSP_1"/>
    <property type="match status" value="1"/>
</dbReference>
<gene>
    <name evidence="1" type="ORF">DPMN_003880</name>
</gene>
<sequence>MAWGSCFPSTGNGLKTRSRLCDNPQPKNGGRNCQGYYTQQLQCCDSDCPGF</sequence>
<accession>A0A9D4MQJ2</accession>
<organism evidence="1 2">
    <name type="scientific">Dreissena polymorpha</name>
    <name type="common">Zebra mussel</name>
    <name type="synonym">Mytilus polymorpha</name>
    <dbReference type="NCBI Taxonomy" id="45954"/>
    <lineage>
        <taxon>Eukaryota</taxon>
        <taxon>Metazoa</taxon>
        <taxon>Spiralia</taxon>
        <taxon>Lophotrochozoa</taxon>
        <taxon>Mollusca</taxon>
        <taxon>Bivalvia</taxon>
        <taxon>Autobranchia</taxon>
        <taxon>Heteroconchia</taxon>
        <taxon>Euheterodonta</taxon>
        <taxon>Imparidentia</taxon>
        <taxon>Neoheterodontei</taxon>
        <taxon>Myida</taxon>
        <taxon>Dreissenoidea</taxon>
        <taxon>Dreissenidae</taxon>
        <taxon>Dreissena</taxon>
    </lineage>
</organism>
<dbReference type="EMBL" id="JAIWYP010000001">
    <property type="protein sequence ID" value="KAH3879969.1"/>
    <property type="molecule type" value="Genomic_DNA"/>
</dbReference>
<protein>
    <submittedName>
        <fullName evidence="1">Uncharacterized protein</fullName>
    </submittedName>
</protein>
<dbReference type="SUPFAM" id="SSF82895">
    <property type="entry name" value="TSP-1 type 1 repeat"/>
    <property type="match status" value="1"/>
</dbReference>
<reference evidence="1" key="1">
    <citation type="journal article" date="2019" name="bioRxiv">
        <title>The Genome of the Zebra Mussel, Dreissena polymorpha: A Resource for Invasive Species Research.</title>
        <authorList>
            <person name="McCartney M.A."/>
            <person name="Auch B."/>
            <person name="Kono T."/>
            <person name="Mallez S."/>
            <person name="Zhang Y."/>
            <person name="Obille A."/>
            <person name="Becker A."/>
            <person name="Abrahante J.E."/>
            <person name="Garbe J."/>
            <person name="Badalamenti J.P."/>
            <person name="Herman A."/>
            <person name="Mangelson H."/>
            <person name="Liachko I."/>
            <person name="Sullivan S."/>
            <person name="Sone E.D."/>
            <person name="Koren S."/>
            <person name="Silverstein K.A.T."/>
            <person name="Beckman K.B."/>
            <person name="Gohl D.M."/>
        </authorList>
    </citation>
    <scope>NUCLEOTIDE SEQUENCE</scope>
    <source>
        <strain evidence="1">Duluth1</strain>
        <tissue evidence="1">Whole animal</tissue>
    </source>
</reference>